<comment type="caution">
    <text evidence="4">The sequence shown here is derived from an EMBL/GenBank/DDBJ whole genome shotgun (WGS) entry which is preliminary data.</text>
</comment>
<proteinExistence type="inferred from homology"/>
<keyword evidence="5" id="KW-1185">Reference proteome</keyword>
<gene>
    <name evidence="4" type="ORF">WMW72_09400</name>
</gene>
<reference evidence="4 5" key="1">
    <citation type="submission" date="2024-04" db="EMBL/GenBank/DDBJ databases">
        <title>draft genome sequnece of Paenibacillus filicis.</title>
        <authorList>
            <person name="Kim D.-U."/>
        </authorList>
    </citation>
    <scope>NUCLEOTIDE SEQUENCE [LARGE SCALE GENOMIC DNA]</scope>
    <source>
        <strain evidence="4 5">KACC14197</strain>
    </source>
</reference>
<organism evidence="4 5">
    <name type="scientific">Paenibacillus filicis</name>
    <dbReference type="NCBI Taxonomy" id="669464"/>
    <lineage>
        <taxon>Bacteria</taxon>
        <taxon>Bacillati</taxon>
        <taxon>Bacillota</taxon>
        <taxon>Bacilli</taxon>
        <taxon>Bacillales</taxon>
        <taxon>Paenibacillaceae</taxon>
        <taxon>Paenibacillus</taxon>
    </lineage>
</organism>
<dbReference type="InterPro" id="IPR012610">
    <property type="entry name" value="SASP_SspH"/>
</dbReference>
<evidence type="ECO:0000313" key="5">
    <source>
        <dbReference type="Proteomes" id="UP001469365"/>
    </source>
</evidence>
<evidence type="ECO:0000256" key="2">
    <source>
        <dbReference type="ARBA" id="ARBA00006573"/>
    </source>
</evidence>
<evidence type="ECO:0000256" key="1">
    <source>
        <dbReference type="ARBA" id="ARBA00004288"/>
    </source>
</evidence>
<dbReference type="EMBL" id="JBBPCC010000004">
    <property type="protein sequence ID" value="MEK8128117.1"/>
    <property type="molecule type" value="Genomic_DNA"/>
</dbReference>
<evidence type="ECO:0000256" key="3">
    <source>
        <dbReference type="ARBA" id="ARBA00022969"/>
    </source>
</evidence>
<keyword evidence="3" id="KW-0749">Sporulation</keyword>
<dbReference type="Pfam" id="PF08141">
    <property type="entry name" value="SspH"/>
    <property type="match status" value="1"/>
</dbReference>
<comment type="similarity">
    <text evidence="2">Belongs to the SspH family.</text>
</comment>
<comment type="subcellular location">
    <subcellularLocation>
        <location evidence="1">Spore core</location>
    </subcellularLocation>
</comment>
<dbReference type="RefSeq" id="WP_341415175.1">
    <property type="nucleotide sequence ID" value="NZ_JBBPCC010000004.1"/>
</dbReference>
<sequence length="60" mass="6725">MKAQRAQEILQADTKIDVEVNGIAVWIDSVDPARGIAKIHDEDRPAETRIVSVDQLQEIQ</sequence>
<protein>
    <submittedName>
        <fullName evidence="4">H-type small acid-soluble spore protein</fullName>
    </submittedName>
</protein>
<name>A0ABU9DGW2_9BACL</name>
<dbReference type="Proteomes" id="UP001469365">
    <property type="component" value="Unassembled WGS sequence"/>
</dbReference>
<evidence type="ECO:0000313" key="4">
    <source>
        <dbReference type="EMBL" id="MEK8128117.1"/>
    </source>
</evidence>
<accession>A0ABU9DGW2</accession>